<dbReference type="InterPro" id="IPR012341">
    <property type="entry name" value="6hp_glycosidase-like_sf"/>
</dbReference>
<keyword evidence="4" id="KW-0732">Signal</keyword>
<evidence type="ECO:0000313" key="9">
    <source>
        <dbReference type="EMBL" id="CAF3772099.1"/>
    </source>
</evidence>
<accession>A0A818ZM30</accession>
<evidence type="ECO:0000259" key="5">
    <source>
        <dbReference type="Pfam" id="PF05592"/>
    </source>
</evidence>
<dbReference type="InterPro" id="IPR013783">
    <property type="entry name" value="Ig-like_fold"/>
</dbReference>
<comment type="catalytic activity">
    <reaction evidence="1">
        <text>Hydrolysis of terminal non-reducing alpha-L-rhamnose residues in alpha-L-rhamnosides.</text>
        <dbReference type="EC" id="3.2.1.40"/>
    </reaction>
</comment>
<dbReference type="SUPFAM" id="SSF48208">
    <property type="entry name" value="Six-hairpin glycosidases"/>
    <property type="match status" value="1"/>
</dbReference>
<dbReference type="EC" id="3.2.1.40" evidence="2"/>
<feature type="domain" description="Bacterial alpha-L-rhamnosidase N-terminal" evidence="6">
    <location>
        <begin position="179"/>
        <end position="358"/>
    </location>
</feature>
<feature type="domain" description="Alpha-L-rhamnosidase concanavalin-like" evidence="5">
    <location>
        <begin position="404"/>
        <end position="489"/>
    </location>
</feature>
<dbReference type="EMBL" id="CAJOAY010000983">
    <property type="protein sequence ID" value="CAF3772099.1"/>
    <property type="molecule type" value="Genomic_DNA"/>
</dbReference>
<dbReference type="Pfam" id="PF17389">
    <property type="entry name" value="Bac_rhamnosid6H"/>
    <property type="match status" value="1"/>
</dbReference>
<evidence type="ECO:0000313" key="11">
    <source>
        <dbReference type="Proteomes" id="UP000663881"/>
    </source>
</evidence>
<dbReference type="Proteomes" id="UP000663881">
    <property type="component" value="Unassembled WGS sequence"/>
</dbReference>
<evidence type="ECO:0000256" key="4">
    <source>
        <dbReference type="SAM" id="SignalP"/>
    </source>
</evidence>
<dbReference type="EMBL" id="CAJOAZ010006342">
    <property type="protein sequence ID" value="CAF4131336.1"/>
    <property type="molecule type" value="Genomic_DNA"/>
</dbReference>
<dbReference type="Pfam" id="PF25788">
    <property type="entry name" value="Ig_Rha78A_N"/>
    <property type="match status" value="1"/>
</dbReference>
<dbReference type="InterPro" id="IPR008928">
    <property type="entry name" value="6-hairpin_glycosidase_sf"/>
</dbReference>
<dbReference type="Pfam" id="PF08531">
    <property type="entry name" value="Bac_rhamnosid_N"/>
    <property type="match status" value="1"/>
</dbReference>
<evidence type="ECO:0000256" key="1">
    <source>
        <dbReference type="ARBA" id="ARBA00001445"/>
    </source>
</evidence>
<comment type="caution">
    <text evidence="9">The sequence shown here is derived from an EMBL/GenBank/DDBJ whole genome shotgun (WGS) entry which is preliminary data.</text>
</comment>
<feature type="signal peptide" evidence="4">
    <location>
        <begin position="1"/>
        <end position="20"/>
    </location>
</feature>
<evidence type="ECO:0000259" key="8">
    <source>
        <dbReference type="Pfam" id="PF17390"/>
    </source>
</evidence>
<reference evidence="9" key="1">
    <citation type="submission" date="2021-02" db="EMBL/GenBank/DDBJ databases">
        <authorList>
            <person name="Nowell W R."/>
        </authorList>
    </citation>
    <scope>NUCLEOTIDE SEQUENCE</scope>
</reference>
<protein>
    <recommendedName>
        <fullName evidence="2">alpha-L-rhamnosidase</fullName>
        <ecNumber evidence="2">3.2.1.40</ecNumber>
    </recommendedName>
</protein>
<dbReference type="Gene3D" id="2.60.420.10">
    <property type="entry name" value="Maltose phosphorylase, domain 3"/>
    <property type="match status" value="1"/>
</dbReference>
<evidence type="ECO:0000256" key="3">
    <source>
        <dbReference type="ARBA" id="ARBA00022801"/>
    </source>
</evidence>
<dbReference type="InterPro" id="IPR016007">
    <property type="entry name" value="Alpha_rhamnosid"/>
</dbReference>
<dbReference type="InterPro" id="IPR035398">
    <property type="entry name" value="Bac_rhamnosid_C"/>
</dbReference>
<evidence type="ECO:0000259" key="6">
    <source>
        <dbReference type="Pfam" id="PF08531"/>
    </source>
</evidence>
<gene>
    <name evidence="9" type="ORF">OKA104_LOCUS16875</name>
    <name evidence="10" type="ORF">OXD698_LOCUS37028</name>
</gene>
<dbReference type="Gene3D" id="2.60.40.10">
    <property type="entry name" value="Immunoglobulins"/>
    <property type="match status" value="1"/>
</dbReference>
<feature type="domain" description="Alpha-L-rhamnosidase six-hairpin glycosidase" evidence="7">
    <location>
        <begin position="508"/>
        <end position="845"/>
    </location>
</feature>
<dbReference type="InterPro" id="IPR035396">
    <property type="entry name" value="Bac_rhamnosid6H"/>
</dbReference>
<dbReference type="Proteomes" id="UP000663844">
    <property type="component" value="Unassembled WGS sequence"/>
</dbReference>
<dbReference type="GO" id="GO:0030596">
    <property type="term" value="F:alpha-L-rhamnosidase activity"/>
    <property type="evidence" value="ECO:0007669"/>
    <property type="project" value="UniProtKB-EC"/>
</dbReference>
<evidence type="ECO:0000256" key="2">
    <source>
        <dbReference type="ARBA" id="ARBA00012652"/>
    </source>
</evidence>
<dbReference type="PANTHER" id="PTHR33307:SF6">
    <property type="entry name" value="ALPHA-RHAMNOSIDASE (EUROFUNG)-RELATED"/>
    <property type="match status" value="1"/>
</dbReference>
<dbReference type="Gene3D" id="2.60.120.260">
    <property type="entry name" value="Galactose-binding domain-like"/>
    <property type="match status" value="2"/>
</dbReference>
<dbReference type="GO" id="GO:0005975">
    <property type="term" value="P:carbohydrate metabolic process"/>
    <property type="evidence" value="ECO:0007669"/>
    <property type="project" value="InterPro"/>
</dbReference>
<dbReference type="AlphaFoldDB" id="A0A818ZM30"/>
<organism evidence="9 11">
    <name type="scientific">Adineta steineri</name>
    <dbReference type="NCBI Taxonomy" id="433720"/>
    <lineage>
        <taxon>Eukaryota</taxon>
        <taxon>Metazoa</taxon>
        <taxon>Spiralia</taxon>
        <taxon>Gnathifera</taxon>
        <taxon>Rotifera</taxon>
        <taxon>Eurotatoria</taxon>
        <taxon>Bdelloidea</taxon>
        <taxon>Adinetida</taxon>
        <taxon>Adinetidae</taxon>
        <taxon>Adineta</taxon>
    </lineage>
</organism>
<dbReference type="PANTHER" id="PTHR33307">
    <property type="entry name" value="ALPHA-RHAMNOSIDASE (EUROFUNG)"/>
    <property type="match status" value="1"/>
</dbReference>
<keyword evidence="3" id="KW-0378">Hydrolase</keyword>
<sequence length="974" mass="109001">MASVFLSTLFILFLSSSIYARLPYTSIRPRHVRIDHHDVDTHPDIVVETPIFSWSIDDEKCPYNGTLLRGIQQIAYRLIVAQKLSFYSPKQMPTIIYDSGRVLSDLNTNVLYNGSALTSDTRYVYSIQYWSSTGAASEIITGEFRTALFNPKNELTASWIGSRQINMNELRREFNVPQSILSATVFMSGMGYGTLYVNGLNVDPSRRFDPGWTTYTQRVLYISYDITQFLKGQSTNCIGVQLGLGFYTNEQWGGGVPPPAPEVFGPPPRLLLQVNIVLNDHTTMNISTDTTWLGREGAHRKDSIYMGTFYDTRAERYNWSTAGFKDPYSLWLNASLIESPLSSPTGQLTYQSMDPIRISPYALHIATSASQTGYRPMPPGVNGGNVMDGGIFNATPIPNQQVPTYDVTQNIAGYCTLTITGRKGMTVSTRHAELLDKPGKDGIQYQGLNSANYQIITASDDFIIQGNPHEILEPMFTYHGFRYISIYANYINIESVVCSAIHSETTLIGNFTSSSLVLNQIQHNILWSQLSNIMSIITDCSQRQERRGWLGDAALSVDVALFNFDLYGLYVNSLRNIADVQHTDGSIPDTAPFSVGGYVADPSWAHAYPEITWRIYQHYNDTATVTEHYIGIQGWVDYLTSRAQQSGLANMYFAYGDWETPVHYPVTNSSLVSAFSYLSDVQTMITLSKVLNNQTNIDRYSKLYNQLAIEFHTTFYNSQVNGYAEGYQTANVLALRLPNVVPENLRASVIKSLVDNIATNSNHSTTGIVGTAALFPVLTEAGYHDLAVTIATQTTYPSFGYMFNNDVQNATTNWETYHALIKGVGGTDSLNHHMFNSIGAWFYRYLAGIQLNGFNEDLIIHPRLTTLLTNVDAEVHTIKGSIFVAWQRYTNDNTVTYNVTIPHSFYSIITFEPMKPAVRCVSIEESGIVIWHQSSSLFETNVNGILWLRPDSIIEGAIGVRVAGGSYQWKVKWN</sequence>
<dbReference type="InterPro" id="IPR013737">
    <property type="entry name" value="Bac_rhamnosid_N"/>
</dbReference>
<proteinExistence type="predicted"/>
<dbReference type="Pfam" id="PF17390">
    <property type="entry name" value="Bac_rhamnosid_C"/>
    <property type="match status" value="1"/>
</dbReference>
<dbReference type="Pfam" id="PF05592">
    <property type="entry name" value="Bac_rhamnosid"/>
    <property type="match status" value="1"/>
</dbReference>
<feature type="domain" description="Alpha-L-rhamnosidase C-terminal" evidence="8">
    <location>
        <begin position="858"/>
        <end position="903"/>
    </location>
</feature>
<evidence type="ECO:0000313" key="10">
    <source>
        <dbReference type="EMBL" id="CAF4131336.1"/>
    </source>
</evidence>
<name>A0A818ZM30_9BILA</name>
<dbReference type="InterPro" id="IPR008902">
    <property type="entry name" value="Rhamnosid_concanavalin"/>
</dbReference>
<feature type="chain" id="PRO_5035693081" description="alpha-L-rhamnosidase" evidence="4">
    <location>
        <begin position="21"/>
        <end position="974"/>
    </location>
</feature>
<dbReference type="Gene3D" id="1.50.10.10">
    <property type="match status" value="1"/>
</dbReference>
<evidence type="ECO:0000259" key="7">
    <source>
        <dbReference type="Pfam" id="PF17389"/>
    </source>
</evidence>